<sequence>MVKILHTDMASFTGAGHGVARIPPGTALTPGETVYLVDDEADAVEAEVLSVADNTAQVRIRWDRSPVPMFELEVSPTARRIGVMYLHDVYLDADQNLAVGDSVLVRDEGGTLWVGEVTGRDDARLGHKYRLQIGLPPNSSG</sequence>
<evidence type="ECO:0000313" key="1">
    <source>
        <dbReference type="EMBL" id="MBD3926100.1"/>
    </source>
</evidence>
<gene>
    <name evidence="1" type="ORF">IEZ26_15860</name>
</gene>
<accession>A0ABR8NG10</accession>
<organism evidence="1 2">
    <name type="scientific">Nocardioides cavernae</name>
    <dbReference type="NCBI Taxonomy" id="1921566"/>
    <lineage>
        <taxon>Bacteria</taxon>
        <taxon>Bacillati</taxon>
        <taxon>Actinomycetota</taxon>
        <taxon>Actinomycetes</taxon>
        <taxon>Propionibacteriales</taxon>
        <taxon>Nocardioidaceae</taxon>
        <taxon>Nocardioides</taxon>
    </lineage>
</organism>
<dbReference type="RefSeq" id="WP_191195938.1">
    <property type="nucleotide sequence ID" value="NZ_JACXYZ010000002.1"/>
</dbReference>
<comment type="caution">
    <text evidence="1">The sequence shown here is derived from an EMBL/GenBank/DDBJ whole genome shotgun (WGS) entry which is preliminary data.</text>
</comment>
<name>A0ABR8NG10_9ACTN</name>
<dbReference type="Proteomes" id="UP000618818">
    <property type="component" value="Unassembled WGS sequence"/>
</dbReference>
<evidence type="ECO:0000313" key="2">
    <source>
        <dbReference type="Proteomes" id="UP000618818"/>
    </source>
</evidence>
<protein>
    <submittedName>
        <fullName evidence="1">Uncharacterized protein</fullName>
    </submittedName>
</protein>
<proteinExistence type="predicted"/>
<keyword evidence="2" id="KW-1185">Reference proteome</keyword>
<dbReference type="EMBL" id="JACXYZ010000002">
    <property type="protein sequence ID" value="MBD3926100.1"/>
    <property type="molecule type" value="Genomic_DNA"/>
</dbReference>
<reference evidence="1 2" key="1">
    <citation type="submission" date="2020-09" db="EMBL/GenBank/DDBJ databases">
        <title>novel species in genus Nocardioides.</title>
        <authorList>
            <person name="Zhang G."/>
        </authorList>
    </citation>
    <scope>NUCLEOTIDE SEQUENCE [LARGE SCALE GENOMIC DNA]</scope>
    <source>
        <strain evidence="1 2">KCTC 39551</strain>
    </source>
</reference>